<sequence length="413" mass="45158">MISIKKFTAVAAAAVFSFGLFAQTAQVKKSTEPVSKTNVATAGLFGNDVDDFTNVNYWSNVAPKQYFAYFGMGSDFGYENRDPITTYNLGFAKQLKKFYWGVYFAGNLGKNTTTKETVGGNTTKENKTEASEFQFNNTFGFGNVGLGFDFYYRDRGSTRAENNTTTNDKLNLAFKAGLKEYKVKKTKIIPFAKLSFDIDGVKTKNATTVDNRFWTLGLEAGADIPVGKDKNVEQTASVGLGMNLKKPADSDVKKSNFVIVIPVGYKAVVKASNALSLGFSANLESKLDFGKVGDASEFNFDLTPSVAAGVTYATKKNIDLNAGIKFAVPKFTYVKDENTSTATWDGNDASLGFNSGFAIKPTKNICIDCSYEILAHIFGNNTDTNLTEGNYNFWNTVNKVLVHNIGFEVSVKF</sequence>
<keyword evidence="1" id="KW-0732">Signal</keyword>
<proteinExistence type="predicted"/>
<accession>A0A1H9A7S9</accession>
<dbReference type="EMBL" id="FOFU01000001">
    <property type="protein sequence ID" value="SEP72704.1"/>
    <property type="molecule type" value="Genomic_DNA"/>
</dbReference>
<dbReference type="Proteomes" id="UP000182360">
    <property type="component" value="Unassembled WGS sequence"/>
</dbReference>
<dbReference type="OrthoDB" id="365311at2"/>
<feature type="signal peptide" evidence="1">
    <location>
        <begin position="1"/>
        <end position="22"/>
    </location>
</feature>
<evidence type="ECO:0000313" key="2">
    <source>
        <dbReference type="EMBL" id="SEP72704.1"/>
    </source>
</evidence>
<evidence type="ECO:0008006" key="4">
    <source>
        <dbReference type="Google" id="ProtNLM"/>
    </source>
</evidence>
<name>A0A1H9A7S9_9SPIR</name>
<evidence type="ECO:0000256" key="1">
    <source>
        <dbReference type="SAM" id="SignalP"/>
    </source>
</evidence>
<organism evidence="2 3">
    <name type="scientific">Treponema bryantii</name>
    <dbReference type="NCBI Taxonomy" id="163"/>
    <lineage>
        <taxon>Bacteria</taxon>
        <taxon>Pseudomonadati</taxon>
        <taxon>Spirochaetota</taxon>
        <taxon>Spirochaetia</taxon>
        <taxon>Spirochaetales</taxon>
        <taxon>Treponemataceae</taxon>
        <taxon>Treponema</taxon>
    </lineage>
</organism>
<dbReference type="AlphaFoldDB" id="A0A1H9A7S9"/>
<gene>
    <name evidence="2" type="ORF">SAMN04487977_101236</name>
</gene>
<feature type="chain" id="PRO_5010194638" description="Outer membrane protein beta-barrel domain-containing protein" evidence="1">
    <location>
        <begin position="23"/>
        <end position="413"/>
    </location>
</feature>
<dbReference type="RefSeq" id="WP_074640120.1">
    <property type="nucleotide sequence ID" value="NZ_FOFU01000001.1"/>
</dbReference>
<evidence type="ECO:0000313" key="3">
    <source>
        <dbReference type="Proteomes" id="UP000182360"/>
    </source>
</evidence>
<protein>
    <recommendedName>
        <fullName evidence="4">Outer membrane protein beta-barrel domain-containing protein</fullName>
    </recommendedName>
</protein>
<keyword evidence="3" id="KW-1185">Reference proteome</keyword>
<reference evidence="2 3" key="1">
    <citation type="submission" date="2016-10" db="EMBL/GenBank/DDBJ databases">
        <authorList>
            <person name="de Groot N.N."/>
        </authorList>
    </citation>
    <scope>NUCLEOTIDE SEQUENCE [LARGE SCALE GENOMIC DNA]</scope>
    <source>
        <strain evidence="2 3">B25</strain>
    </source>
</reference>